<evidence type="ECO:0000313" key="2">
    <source>
        <dbReference type="Proteomes" id="UP000240957"/>
    </source>
</evidence>
<evidence type="ECO:0000313" key="1">
    <source>
        <dbReference type="EMBL" id="RFC82639.1"/>
    </source>
</evidence>
<feature type="non-terminal residue" evidence="1">
    <location>
        <position position="1"/>
    </location>
</feature>
<dbReference type="AlphaFoldDB" id="A0A371YME8"/>
<sequence>PTFTVYLEFESLISINDKERHYAFPTGKNWLTRLPILVQLPEDRSLFNLQELYRTMEFDLSKMNQKWTAAMSA</sequence>
<gene>
    <name evidence="1" type="ORF">C9E89_015770</name>
</gene>
<organism evidence="1 2">
    <name type="scientific">Acinetobacter sichuanensis</name>
    <dbReference type="NCBI Taxonomy" id="2136183"/>
    <lineage>
        <taxon>Bacteria</taxon>
        <taxon>Pseudomonadati</taxon>
        <taxon>Pseudomonadota</taxon>
        <taxon>Gammaproteobacteria</taxon>
        <taxon>Moraxellales</taxon>
        <taxon>Moraxellaceae</taxon>
        <taxon>Acinetobacter</taxon>
    </lineage>
</organism>
<proteinExistence type="predicted"/>
<comment type="caution">
    <text evidence="1">The sequence shown here is derived from an EMBL/GenBank/DDBJ whole genome shotgun (WGS) entry which is preliminary data.</text>
</comment>
<dbReference type="Proteomes" id="UP000240957">
    <property type="component" value="Unassembled WGS sequence"/>
</dbReference>
<name>A0A371YME8_9GAMM</name>
<accession>A0A371YME8</accession>
<dbReference type="EMBL" id="PYIX02000030">
    <property type="protein sequence ID" value="RFC82639.1"/>
    <property type="molecule type" value="Genomic_DNA"/>
</dbReference>
<protein>
    <submittedName>
        <fullName evidence="1">Uncharacterized protein</fullName>
    </submittedName>
</protein>
<reference evidence="1 2" key="1">
    <citation type="submission" date="2018-08" db="EMBL/GenBank/DDBJ databases">
        <title>The draft genome of Acinetobacter sichuanensis strain WCHAc060041.</title>
        <authorList>
            <person name="Qin J."/>
            <person name="Feng Y."/>
            <person name="Zong Z."/>
        </authorList>
    </citation>
    <scope>NUCLEOTIDE SEQUENCE [LARGE SCALE GENOMIC DNA]</scope>
    <source>
        <strain evidence="1 2">WCHAc060041</strain>
    </source>
</reference>